<sequence>MASNTLRGGKNTYTARCLQGNWSEERHEPHQQVDGAMRAQQLPPNSAKTWGKTSETYGLNKKDEMAKNTTTTHTDSWLTYQKADADMYTTTPLRRS</sequence>
<evidence type="ECO:0000313" key="3">
    <source>
        <dbReference type="Proteomes" id="UP001189429"/>
    </source>
</evidence>
<dbReference type="EMBL" id="CAUYUJ010000328">
    <property type="protein sequence ID" value="CAK0789950.1"/>
    <property type="molecule type" value="Genomic_DNA"/>
</dbReference>
<keyword evidence="3" id="KW-1185">Reference proteome</keyword>
<protein>
    <submittedName>
        <fullName evidence="2">Uncharacterized protein</fullName>
    </submittedName>
</protein>
<feature type="region of interest" description="Disordered" evidence="1">
    <location>
        <begin position="25"/>
        <end position="53"/>
    </location>
</feature>
<evidence type="ECO:0000256" key="1">
    <source>
        <dbReference type="SAM" id="MobiDB-lite"/>
    </source>
</evidence>
<gene>
    <name evidence="2" type="ORF">PCOR1329_LOCUS1352</name>
</gene>
<comment type="caution">
    <text evidence="2">The sequence shown here is derived from an EMBL/GenBank/DDBJ whole genome shotgun (WGS) entry which is preliminary data.</text>
</comment>
<feature type="compositionally biased region" description="Polar residues" evidence="1">
    <location>
        <begin position="42"/>
        <end position="53"/>
    </location>
</feature>
<proteinExistence type="predicted"/>
<accession>A0ABN9PB95</accession>
<evidence type="ECO:0000313" key="2">
    <source>
        <dbReference type="EMBL" id="CAK0789950.1"/>
    </source>
</evidence>
<name>A0ABN9PB95_9DINO</name>
<dbReference type="Proteomes" id="UP001189429">
    <property type="component" value="Unassembled WGS sequence"/>
</dbReference>
<reference evidence="2" key="1">
    <citation type="submission" date="2023-10" db="EMBL/GenBank/DDBJ databases">
        <authorList>
            <person name="Chen Y."/>
            <person name="Shah S."/>
            <person name="Dougan E. K."/>
            <person name="Thang M."/>
            <person name="Chan C."/>
        </authorList>
    </citation>
    <scope>NUCLEOTIDE SEQUENCE [LARGE SCALE GENOMIC DNA]</scope>
</reference>
<organism evidence="2 3">
    <name type="scientific">Prorocentrum cordatum</name>
    <dbReference type="NCBI Taxonomy" id="2364126"/>
    <lineage>
        <taxon>Eukaryota</taxon>
        <taxon>Sar</taxon>
        <taxon>Alveolata</taxon>
        <taxon>Dinophyceae</taxon>
        <taxon>Prorocentrales</taxon>
        <taxon>Prorocentraceae</taxon>
        <taxon>Prorocentrum</taxon>
    </lineage>
</organism>